<accession>A0A0P1AEG9</accession>
<dbReference type="GeneID" id="36404711"/>
<dbReference type="AlphaFoldDB" id="A0A0P1AEG9"/>
<reference evidence="2" key="1">
    <citation type="submission" date="2014-09" db="EMBL/GenBank/DDBJ databases">
        <authorList>
            <person name="Sharma Rahul"/>
            <person name="Thines Marco"/>
        </authorList>
    </citation>
    <scope>NUCLEOTIDE SEQUENCE [LARGE SCALE GENOMIC DNA]</scope>
</reference>
<evidence type="ECO:0000313" key="2">
    <source>
        <dbReference type="Proteomes" id="UP000054928"/>
    </source>
</evidence>
<evidence type="ECO:0000313" key="1">
    <source>
        <dbReference type="EMBL" id="CEG39407.1"/>
    </source>
</evidence>
<organism evidence="1 2">
    <name type="scientific">Plasmopara halstedii</name>
    <name type="common">Downy mildew of sunflower</name>
    <dbReference type="NCBI Taxonomy" id="4781"/>
    <lineage>
        <taxon>Eukaryota</taxon>
        <taxon>Sar</taxon>
        <taxon>Stramenopiles</taxon>
        <taxon>Oomycota</taxon>
        <taxon>Peronosporomycetes</taxon>
        <taxon>Peronosporales</taxon>
        <taxon>Peronosporaceae</taxon>
        <taxon>Plasmopara</taxon>
    </lineage>
</organism>
<sequence>MWVVLAPRPRAYHVCQLQIVCVSVTSRVTIHPVYYLWLNQQQPPQLVLFMIRYCNMMTAPTLICLYLIVSGGLDFSCQIKEKLALNPIPIYGEFIHARTFGLTYTAADKHQLGTRLVFIALHEIAVYPKDVMAHYVLNGMQ</sequence>
<dbReference type="EMBL" id="CCYD01000428">
    <property type="protein sequence ID" value="CEG39407.1"/>
    <property type="molecule type" value="Genomic_DNA"/>
</dbReference>
<proteinExistence type="predicted"/>
<dbReference type="RefSeq" id="XP_024575776.1">
    <property type="nucleotide sequence ID" value="XM_024724951.1"/>
</dbReference>
<keyword evidence="2" id="KW-1185">Reference proteome</keyword>
<protein>
    <submittedName>
        <fullName evidence="1">Uncharacterized protein</fullName>
    </submittedName>
</protein>
<dbReference type="Proteomes" id="UP000054928">
    <property type="component" value="Unassembled WGS sequence"/>
</dbReference>
<name>A0A0P1AEG9_PLAHL</name>